<evidence type="ECO:0000313" key="5">
    <source>
        <dbReference type="Proteomes" id="UP000282312"/>
    </source>
</evidence>
<protein>
    <recommendedName>
        <fullName evidence="2">Anti-sigma factor antagonist</fullName>
    </recommendedName>
</protein>
<dbReference type="EMBL" id="QGSZ01000182">
    <property type="protein sequence ID" value="RQX03884.1"/>
    <property type="molecule type" value="Genomic_DNA"/>
</dbReference>
<feature type="domain" description="STAS" evidence="3">
    <location>
        <begin position="7"/>
        <end position="111"/>
    </location>
</feature>
<organism evidence="4 5">
    <name type="scientific">Micromonospora inaquosa</name>
    <dbReference type="NCBI Taxonomy" id="2203716"/>
    <lineage>
        <taxon>Bacteria</taxon>
        <taxon>Bacillati</taxon>
        <taxon>Actinomycetota</taxon>
        <taxon>Actinomycetes</taxon>
        <taxon>Micromonosporales</taxon>
        <taxon>Micromonosporaceae</taxon>
        <taxon>Micromonospora</taxon>
    </lineage>
</organism>
<comment type="similarity">
    <text evidence="1 2">Belongs to the anti-sigma-factor antagonist family.</text>
</comment>
<reference evidence="4 5" key="1">
    <citation type="submission" date="2018-05" db="EMBL/GenBank/DDBJ databases">
        <title>Micromonospora from Atacama Desert.</title>
        <authorList>
            <person name="Carro L."/>
            <person name="Goodfellow M."/>
            <person name="Klenk H.-P."/>
        </authorList>
    </citation>
    <scope>NUCLEOTIDE SEQUENCE [LARGE SCALE GENOMIC DNA]</scope>
    <source>
        <strain evidence="4 5">LB39</strain>
    </source>
</reference>
<dbReference type="GO" id="GO:0043856">
    <property type="term" value="F:anti-sigma factor antagonist activity"/>
    <property type="evidence" value="ECO:0007669"/>
    <property type="project" value="InterPro"/>
</dbReference>
<dbReference type="Proteomes" id="UP000282312">
    <property type="component" value="Unassembled WGS sequence"/>
</dbReference>
<proteinExistence type="inferred from homology"/>
<dbReference type="Pfam" id="PF01740">
    <property type="entry name" value="STAS"/>
    <property type="match status" value="1"/>
</dbReference>
<keyword evidence="5" id="KW-1185">Reference proteome</keyword>
<evidence type="ECO:0000256" key="1">
    <source>
        <dbReference type="ARBA" id="ARBA00009013"/>
    </source>
</evidence>
<dbReference type="InterPro" id="IPR003658">
    <property type="entry name" value="Anti-sigma_ant"/>
</dbReference>
<dbReference type="PROSITE" id="PS50801">
    <property type="entry name" value="STAS"/>
    <property type="match status" value="1"/>
</dbReference>
<evidence type="ECO:0000313" key="4">
    <source>
        <dbReference type="EMBL" id="RQX03884.1"/>
    </source>
</evidence>
<accession>A0A3N9WSS8</accession>
<dbReference type="PANTHER" id="PTHR33495:SF2">
    <property type="entry name" value="ANTI-SIGMA FACTOR ANTAGONIST TM_1081-RELATED"/>
    <property type="match status" value="1"/>
</dbReference>
<dbReference type="Gene3D" id="3.30.750.24">
    <property type="entry name" value="STAS domain"/>
    <property type="match status" value="1"/>
</dbReference>
<sequence length="111" mass="12038">MNRPALVVTRHRETDHLLRLEVVGEIDMATADHVYAVVEATLAADHPTQLVIDLTAVTFLDCAGIRALISAQRAASDRATNLRVVGASRHIQRVLHLTGVQDLLAGTNPEL</sequence>
<evidence type="ECO:0000256" key="2">
    <source>
        <dbReference type="RuleBase" id="RU003749"/>
    </source>
</evidence>
<dbReference type="PANTHER" id="PTHR33495">
    <property type="entry name" value="ANTI-SIGMA FACTOR ANTAGONIST TM_1081-RELATED-RELATED"/>
    <property type="match status" value="1"/>
</dbReference>
<name>A0A3N9WSS8_9ACTN</name>
<dbReference type="CDD" id="cd07043">
    <property type="entry name" value="STAS_anti-anti-sigma_factors"/>
    <property type="match status" value="1"/>
</dbReference>
<dbReference type="NCBIfam" id="TIGR00377">
    <property type="entry name" value="ant_ant_sig"/>
    <property type="match status" value="1"/>
</dbReference>
<comment type="caution">
    <text evidence="4">The sequence shown here is derived from an EMBL/GenBank/DDBJ whole genome shotgun (WGS) entry which is preliminary data.</text>
</comment>
<dbReference type="InterPro" id="IPR036513">
    <property type="entry name" value="STAS_dom_sf"/>
</dbReference>
<evidence type="ECO:0000259" key="3">
    <source>
        <dbReference type="PROSITE" id="PS50801"/>
    </source>
</evidence>
<gene>
    <name evidence="4" type="ORF">DLJ59_11285</name>
</gene>
<dbReference type="InterPro" id="IPR002645">
    <property type="entry name" value="STAS_dom"/>
</dbReference>
<dbReference type="SUPFAM" id="SSF52091">
    <property type="entry name" value="SpoIIaa-like"/>
    <property type="match status" value="1"/>
</dbReference>
<dbReference type="AlphaFoldDB" id="A0A3N9WSS8"/>